<gene>
    <name evidence="5" type="ORF">ACFOET_11475</name>
</gene>
<evidence type="ECO:0000256" key="2">
    <source>
        <dbReference type="ARBA" id="ARBA00023125"/>
    </source>
</evidence>
<evidence type="ECO:0000259" key="4">
    <source>
        <dbReference type="PROSITE" id="PS01124"/>
    </source>
</evidence>
<accession>A0ABV7JMA6</accession>
<dbReference type="SUPFAM" id="SSF46689">
    <property type="entry name" value="Homeodomain-like"/>
    <property type="match status" value="1"/>
</dbReference>
<reference evidence="6" key="1">
    <citation type="journal article" date="2019" name="Int. J. Syst. Evol. Microbiol.">
        <title>The Global Catalogue of Microorganisms (GCM) 10K type strain sequencing project: providing services to taxonomists for standard genome sequencing and annotation.</title>
        <authorList>
            <consortium name="The Broad Institute Genomics Platform"/>
            <consortium name="The Broad Institute Genome Sequencing Center for Infectious Disease"/>
            <person name="Wu L."/>
            <person name="Ma J."/>
        </authorList>
    </citation>
    <scope>NUCLEOTIDE SEQUENCE [LARGE SCALE GENOMIC DNA]</scope>
    <source>
        <strain evidence="6">KCTC 52416</strain>
    </source>
</reference>
<dbReference type="RefSeq" id="WP_379022690.1">
    <property type="nucleotide sequence ID" value="NZ_JBHRTA010000035.1"/>
</dbReference>
<keyword evidence="6" id="KW-1185">Reference proteome</keyword>
<dbReference type="PANTHER" id="PTHR43280:SF2">
    <property type="entry name" value="HTH-TYPE TRANSCRIPTIONAL REGULATOR EXSA"/>
    <property type="match status" value="1"/>
</dbReference>
<proteinExistence type="predicted"/>
<comment type="caution">
    <text evidence="5">The sequence shown here is derived from an EMBL/GenBank/DDBJ whole genome shotgun (WGS) entry which is preliminary data.</text>
</comment>
<dbReference type="InterPro" id="IPR009057">
    <property type="entry name" value="Homeodomain-like_sf"/>
</dbReference>
<keyword evidence="2" id="KW-0238">DNA-binding</keyword>
<dbReference type="Proteomes" id="UP001595526">
    <property type="component" value="Unassembled WGS sequence"/>
</dbReference>
<keyword evidence="3" id="KW-0804">Transcription</keyword>
<name>A0ABV7JMA6_9SPHI</name>
<evidence type="ECO:0000313" key="6">
    <source>
        <dbReference type="Proteomes" id="UP001595526"/>
    </source>
</evidence>
<dbReference type="PANTHER" id="PTHR43280">
    <property type="entry name" value="ARAC-FAMILY TRANSCRIPTIONAL REGULATOR"/>
    <property type="match status" value="1"/>
</dbReference>
<dbReference type="Pfam" id="PF12833">
    <property type="entry name" value="HTH_18"/>
    <property type="match status" value="1"/>
</dbReference>
<evidence type="ECO:0000313" key="5">
    <source>
        <dbReference type="EMBL" id="MFC3198232.1"/>
    </source>
</evidence>
<dbReference type="Gene3D" id="1.10.10.60">
    <property type="entry name" value="Homeodomain-like"/>
    <property type="match status" value="1"/>
</dbReference>
<evidence type="ECO:0000256" key="3">
    <source>
        <dbReference type="ARBA" id="ARBA00023163"/>
    </source>
</evidence>
<sequence>MKTPFTAYFKQASIPLVEVNKQPFVPSHPMPFVAEESKLYYVGDGCQLNYRWHDAFDVFVAVLEAYLPDTKAGLLAVPVASHLSDIHLVYQLAGHSEFRPPATPVASELQLARSHQLIVYTAPAVATLYIKPDKLTHRFTIAVAVPKRKWLSRHSGDEQNPLEALFLFRQRSLHEHRYLSPARISPQVYMWLHLLLTVPRYAGLVMDDALNHPVAHLVEQHRMEYADAKRIKRDQALVATARTLARKLVARMQGSEPVPTVDQIAAALHTTNQRLRRLHLLYHGQRFFHYIYTCRLEEAKQRLSSGLPVAAVAYQLGWSEPTNFAAEFRKYTGSTPRSYRRRHGL</sequence>
<protein>
    <submittedName>
        <fullName evidence="5">Helix-turn-helix domain-containing protein</fullName>
    </submittedName>
</protein>
<dbReference type="InterPro" id="IPR018060">
    <property type="entry name" value="HTH_AraC"/>
</dbReference>
<dbReference type="SMART" id="SM00342">
    <property type="entry name" value="HTH_ARAC"/>
    <property type="match status" value="1"/>
</dbReference>
<organism evidence="5 6">
    <name type="scientific">Parapedobacter deserti</name>
    <dbReference type="NCBI Taxonomy" id="1912957"/>
    <lineage>
        <taxon>Bacteria</taxon>
        <taxon>Pseudomonadati</taxon>
        <taxon>Bacteroidota</taxon>
        <taxon>Sphingobacteriia</taxon>
        <taxon>Sphingobacteriales</taxon>
        <taxon>Sphingobacteriaceae</taxon>
        <taxon>Parapedobacter</taxon>
    </lineage>
</organism>
<dbReference type="EMBL" id="JBHRTA010000035">
    <property type="protein sequence ID" value="MFC3198232.1"/>
    <property type="molecule type" value="Genomic_DNA"/>
</dbReference>
<dbReference type="PROSITE" id="PS01124">
    <property type="entry name" value="HTH_ARAC_FAMILY_2"/>
    <property type="match status" value="1"/>
</dbReference>
<keyword evidence="1" id="KW-0805">Transcription regulation</keyword>
<feature type="domain" description="HTH araC/xylS-type" evidence="4">
    <location>
        <begin position="242"/>
        <end position="342"/>
    </location>
</feature>
<evidence type="ECO:0000256" key="1">
    <source>
        <dbReference type="ARBA" id="ARBA00023015"/>
    </source>
</evidence>